<dbReference type="Proteomes" id="UP000559182">
    <property type="component" value="Unassembled WGS sequence"/>
</dbReference>
<dbReference type="PANTHER" id="PTHR10110:SF86">
    <property type="entry name" value="SODIUM_HYDROGEN EXCHANGER 7"/>
    <property type="match status" value="1"/>
</dbReference>
<dbReference type="GO" id="GO:0005886">
    <property type="term" value="C:plasma membrane"/>
    <property type="evidence" value="ECO:0007669"/>
    <property type="project" value="UniProtKB-SubCell"/>
</dbReference>
<evidence type="ECO:0000313" key="14">
    <source>
        <dbReference type="Proteomes" id="UP000559182"/>
    </source>
</evidence>
<evidence type="ECO:0000256" key="4">
    <source>
        <dbReference type="ARBA" id="ARBA00022692"/>
    </source>
</evidence>
<keyword evidence="2" id="KW-0813">Transport</keyword>
<evidence type="ECO:0000256" key="1">
    <source>
        <dbReference type="ARBA" id="ARBA00004651"/>
    </source>
</evidence>
<keyword evidence="4 11" id="KW-0812">Transmembrane</keyword>
<name>A0A839NB51_9MICO</name>
<feature type="region of interest" description="Disordered" evidence="10">
    <location>
        <begin position="334"/>
        <end position="355"/>
    </location>
</feature>
<dbReference type="InterPro" id="IPR018422">
    <property type="entry name" value="Cation/H_exchanger_CPA1"/>
</dbReference>
<feature type="transmembrane region" description="Helical" evidence="11">
    <location>
        <begin position="302"/>
        <end position="325"/>
    </location>
</feature>
<dbReference type="GO" id="GO:0015386">
    <property type="term" value="F:potassium:proton antiporter activity"/>
    <property type="evidence" value="ECO:0007669"/>
    <property type="project" value="TreeGrafter"/>
</dbReference>
<accession>A0A839NB51</accession>
<gene>
    <name evidence="13" type="ORF">FHU39_002419</name>
</gene>
<evidence type="ECO:0000313" key="13">
    <source>
        <dbReference type="EMBL" id="MBB2892435.1"/>
    </source>
</evidence>
<feature type="transmembrane region" description="Helical" evidence="11">
    <location>
        <begin position="181"/>
        <end position="202"/>
    </location>
</feature>
<evidence type="ECO:0000256" key="6">
    <source>
        <dbReference type="ARBA" id="ARBA00023053"/>
    </source>
</evidence>
<keyword evidence="8 11" id="KW-0472">Membrane</keyword>
<evidence type="ECO:0000259" key="12">
    <source>
        <dbReference type="Pfam" id="PF00999"/>
    </source>
</evidence>
<comment type="caution">
    <text evidence="13">The sequence shown here is derived from an EMBL/GenBank/DDBJ whole genome shotgun (WGS) entry which is preliminary data.</text>
</comment>
<evidence type="ECO:0000256" key="11">
    <source>
        <dbReference type="SAM" id="Phobius"/>
    </source>
</evidence>
<feature type="compositionally biased region" description="Polar residues" evidence="10">
    <location>
        <begin position="339"/>
        <end position="355"/>
    </location>
</feature>
<dbReference type="Pfam" id="PF00999">
    <property type="entry name" value="Na_H_Exchanger"/>
    <property type="match status" value="1"/>
</dbReference>
<feature type="transmembrane region" description="Helical" evidence="11">
    <location>
        <begin position="29"/>
        <end position="48"/>
    </location>
</feature>
<evidence type="ECO:0000256" key="3">
    <source>
        <dbReference type="ARBA" id="ARBA00022475"/>
    </source>
</evidence>
<evidence type="ECO:0000256" key="5">
    <source>
        <dbReference type="ARBA" id="ARBA00022989"/>
    </source>
</evidence>
<evidence type="ECO:0000256" key="10">
    <source>
        <dbReference type="SAM" id="MobiDB-lite"/>
    </source>
</evidence>
<keyword evidence="6" id="KW-0915">Sodium</keyword>
<reference evidence="13 14" key="1">
    <citation type="submission" date="2020-08" db="EMBL/GenBank/DDBJ databases">
        <title>Sequencing the genomes of 1000 actinobacteria strains.</title>
        <authorList>
            <person name="Klenk H.-P."/>
        </authorList>
    </citation>
    <scope>NUCLEOTIDE SEQUENCE [LARGE SCALE GENOMIC DNA]</scope>
    <source>
        <strain evidence="13 14">DSM 105369</strain>
    </source>
</reference>
<evidence type="ECO:0000256" key="7">
    <source>
        <dbReference type="ARBA" id="ARBA00023065"/>
    </source>
</evidence>
<sequence>MSITLIAILGVLSIVVVSAFSKRLGVAAPLALVVVGIVISYIPGTPVVQLDPELILAGVLPPLLYSSAVEMPGQDFRRNLKAISGLAVVLVVITTVGVGALFHTIMTGVSWPAAFALGAVISPTDAVAATSIGRRLGLPPRVVTMLEGEGLVNDASSLVLLRSAVAAIASSVSLWSVAGDFIRSVVIAVVIGVVVGEVMVRVRPLLRDPVLSTAMSFAVPFIAFLPAEELHASGVLATVVTGLVIGQEGPRRIAARDRWVESMNWRTITFLMESAIFLLMGIDLKPLADGVQADGHSVGRTILLGILAALAVILLRLLFVVPLVAMIRQDQRNAGGVSASPNGSKGSRPTWISSSTRRSAGVVPWCWAGRGCADRSPSPLR</sequence>
<keyword evidence="14" id="KW-1185">Reference proteome</keyword>
<keyword evidence="5 11" id="KW-1133">Transmembrane helix</keyword>
<evidence type="ECO:0000256" key="8">
    <source>
        <dbReference type="ARBA" id="ARBA00023136"/>
    </source>
</evidence>
<dbReference type="Gene3D" id="6.10.140.1330">
    <property type="match status" value="1"/>
</dbReference>
<feature type="transmembrane region" description="Helical" evidence="11">
    <location>
        <begin position="82"/>
        <end position="105"/>
    </location>
</feature>
<keyword evidence="7" id="KW-0406">Ion transport</keyword>
<dbReference type="GO" id="GO:0098719">
    <property type="term" value="P:sodium ion import across plasma membrane"/>
    <property type="evidence" value="ECO:0007669"/>
    <property type="project" value="TreeGrafter"/>
</dbReference>
<keyword evidence="9" id="KW-0739">Sodium transport</keyword>
<comment type="subcellular location">
    <subcellularLocation>
        <location evidence="1">Cell membrane</location>
        <topology evidence="1">Multi-pass membrane protein</topology>
    </subcellularLocation>
</comment>
<keyword evidence="3" id="KW-1003">Cell membrane</keyword>
<organism evidence="13 14">
    <name type="scientific">Flexivirga oryzae</name>
    <dbReference type="NCBI Taxonomy" id="1794944"/>
    <lineage>
        <taxon>Bacteria</taxon>
        <taxon>Bacillati</taxon>
        <taxon>Actinomycetota</taxon>
        <taxon>Actinomycetes</taxon>
        <taxon>Micrococcales</taxon>
        <taxon>Dermacoccaceae</taxon>
        <taxon>Flexivirga</taxon>
    </lineage>
</organism>
<dbReference type="RefSeq" id="WP_221185246.1">
    <property type="nucleotide sequence ID" value="NZ_JACHVQ010000001.1"/>
</dbReference>
<dbReference type="EMBL" id="JACHVQ010000001">
    <property type="protein sequence ID" value="MBB2892435.1"/>
    <property type="molecule type" value="Genomic_DNA"/>
</dbReference>
<feature type="transmembrane region" description="Helical" evidence="11">
    <location>
        <begin position="263"/>
        <end position="282"/>
    </location>
</feature>
<feature type="transmembrane region" description="Helical" evidence="11">
    <location>
        <begin position="151"/>
        <end position="175"/>
    </location>
</feature>
<feature type="domain" description="Cation/H+ exchanger transmembrane" evidence="12">
    <location>
        <begin position="12"/>
        <end position="329"/>
    </location>
</feature>
<dbReference type="GO" id="GO:0051453">
    <property type="term" value="P:regulation of intracellular pH"/>
    <property type="evidence" value="ECO:0007669"/>
    <property type="project" value="TreeGrafter"/>
</dbReference>
<dbReference type="AlphaFoldDB" id="A0A839NB51"/>
<dbReference type="InterPro" id="IPR006153">
    <property type="entry name" value="Cation/H_exchanger_TM"/>
</dbReference>
<protein>
    <submittedName>
        <fullName evidence="13">NhaP-type Na+/H+ or K+/H+ antiporter</fullName>
    </submittedName>
</protein>
<dbReference type="GO" id="GO:0015385">
    <property type="term" value="F:sodium:proton antiporter activity"/>
    <property type="evidence" value="ECO:0007669"/>
    <property type="project" value="InterPro"/>
</dbReference>
<evidence type="ECO:0000256" key="2">
    <source>
        <dbReference type="ARBA" id="ARBA00022448"/>
    </source>
</evidence>
<evidence type="ECO:0000256" key="9">
    <source>
        <dbReference type="ARBA" id="ARBA00023201"/>
    </source>
</evidence>
<dbReference type="PANTHER" id="PTHR10110">
    <property type="entry name" value="SODIUM/HYDROGEN EXCHANGER"/>
    <property type="match status" value="1"/>
</dbReference>
<proteinExistence type="predicted"/>